<dbReference type="Gramene" id="ONK55425">
    <property type="protein sequence ID" value="ONK55425"/>
    <property type="gene ID" value="A4U43_UnF3630"/>
</dbReference>
<feature type="compositionally biased region" description="Basic and acidic residues" evidence="1">
    <location>
        <begin position="29"/>
        <end position="43"/>
    </location>
</feature>
<dbReference type="EMBL" id="KV863480">
    <property type="protein sequence ID" value="ONK55425.1"/>
    <property type="molecule type" value="Genomic_DNA"/>
</dbReference>
<organism evidence="3 4">
    <name type="scientific">Asparagus officinalis</name>
    <name type="common">Garden asparagus</name>
    <dbReference type="NCBI Taxonomy" id="4686"/>
    <lineage>
        <taxon>Eukaryota</taxon>
        <taxon>Viridiplantae</taxon>
        <taxon>Streptophyta</taxon>
        <taxon>Embryophyta</taxon>
        <taxon>Tracheophyta</taxon>
        <taxon>Spermatophyta</taxon>
        <taxon>Magnoliopsida</taxon>
        <taxon>Liliopsida</taxon>
        <taxon>Asparagales</taxon>
        <taxon>Asparagaceae</taxon>
        <taxon>Asparagoideae</taxon>
        <taxon>Asparagus</taxon>
    </lineage>
</organism>
<name>A0A1R3L741_ASPOF</name>
<keyword evidence="2" id="KW-1133">Transmembrane helix</keyword>
<keyword evidence="4" id="KW-1185">Reference proteome</keyword>
<dbReference type="Proteomes" id="UP000243459">
    <property type="component" value="Unassembled WGS sequence"/>
</dbReference>
<protein>
    <submittedName>
        <fullName evidence="3">Uncharacterized protein</fullName>
    </submittedName>
</protein>
<evidence type="ECO:0000313" key="3">
    <source>
        <dbReference type="EMBL" id="ONK55425.1"/>
    </source>
</evidence>
<proteinExistence type="predicted"/>
<dbReference type="AlphaFoldDB" id="A0A1R3L741"/>
<evidence type="ECO:0000256" key="2">
    <source>
        <dbReference type="SAM" id="Phobius"/>
    </source>
</evidence>
<feature type="region of interest" description="Disordered" evidence="1">
    <location>
        <begin position="72"/>
        <end position="121"/>
    </location>
</feature>
<sequence length="187" mass="21127">MNWSILKTVGALAALRNRALQGFFRKKHSDFSSRDPKSLRDPDSLSPPKFLNPSENSSIPLPKILQSLSPLPMIRAPNPNYDSSPKPQPQILRHDNSFDHETVVKPPSGVRPPSTAVRSPHRPYPLPSSLQIFPFLRFEPQILRHHSRRHHSREPSNNPRLFFLIGLVAITLVVELLISPSLSSLSY</sequence>
<evidence type="ECO:0000256" key="1">
    <source>
        <dbReference type="SAM" id="MobiDB-lite"/>
    </source>
</evidence>
<feature type="transmembrane region" description="Helical" evidence="2">
    <location>
        <begin position="161"/>
        <end position="182"/>
    </location>
</feature>
<evidence type="ECO:0000313" key="4">
    <source>
        <dbReference type="Proteomes" id="UP000243459"/>
    </source>
</evidence>
<gene>
    <name evidence="3" type="ORF">A4U43_UnF3630</name>
</gene>
<accession>A0A1R3L741</accession>
<feature type="compositionally biased region" description="Basic and acidic residues" evidence="1">
    <location>
        <begin position="92"/>
        <end position="103"/>
    </location>
</feature>
<feature type="region of interest" description="Disordered" evidence="1">
    <location>
        <begin position="28"/>
        <end position="58"/>
    </location>
</feature>
<reference evidence="4" key="1">
    <citation type="journal article" date="2017" name="Nat. Commun.">
        <title>The asparagus genome sheds light on the origin and evolution of a young Y chromosome.</title>
        <authorList>
            <person name="Harkess A."/>
            <person name="Zhou J."/>
            <person name="Xu C."/>
            <person name="Bowers J.E."/>
            <person name="Van der Hulst R."/>
            <person name="Ayyampalayam S."/>
            <person name="Mercati F."/>
            <person name="Riccardi P."/>
            <person name="McKain M.R."/>
            <person name="Kakrana A."/>
            <person name="Tang H."/>
            <person name="Ray J."/>
            <person name="Groenendijk J."/>
            <person name="Arikit S."/>
            <person name="Mathioni S.M."/>
            <person name="Nakano M."/>
            <person name="Shan H."/>
            <person name="Telgmann-Rauber A."/>
            <person name="Kanno A."/>
            <person name="Yue Z."/>
            <person name="Chen H."/>
            <person name="Li W."/>
            <person name="Chen Y."/>
            <person name="Xu X."/>
            <person name="Zhang Y."/>
            <person name="Luo S."/>
            <person name="Chen H."/>
            <person name="Gao J."/>
            <person name="Mao Z."/>
            <person name="Pires J.C."/>
            <person name="Luo M."/>
            <person name="Kudrna D."/>
            <person name="Wing R.A."/>
            <person name="Meyers B.C."/>
            <person name="Yi K."/>
            <person name="Kong H."/>
            <person name="Lavrijsen P."/>
            <person name="Sunseri F."/>
            <person name="Falavigna A."/>
            <person name="Ye Y."/>
            <person name="Leebens-Mack J.H."/>
            <person name="Chen G."/>
        </authorList>
    </citation>
    <scope>NUCLEOTIDE SEQUENCE [LARGE SCALE GENOMIC DNA]</scope>
    <source>
        <strain evidence="4">cv. DH0086</strain>
    </source>
</reference>
<keyword evidence="2" id="KW-0812">Transmembrane</keyword>
<keyword evidence="2" id="KW-0472">Membrane</keyword>